<dbReference type="Proteomes" id="UP000020467">
    <property type="component" value="Unassembled WGS sequence"/>
</dbReference>
<protein>
    <submittedName>
        <fullName evidence="1">Uncharacterized protein</fullName>
    </submittedName>
</protein>
<reference evidence="1 2" key="1">
    <citation type="submission" date="2014-02" db="EMBL/GenBank/DDBJ databases">
        <title>The genome sequence of Colletotrichum fioriniae PJ7.</title>
        <authorList>
            <person name="Baroncelli R."/>
            <person name="Thon M.R."/>
        </authorList>
    </citation>
    <scope>NUCLEOTIDE SEQUENCE [LARGE SCALE GENOMIC DNA]</scope>
    <source>
        <strain evidence="1 2">PJ7</strain>
    </source>
</reference>
<organism evidence="1 2">
    <name type="scientific">Colletotrichum fioriniae PJ7</name>
    <dbReference type="NCBI Taxonomy" id="1445577"/>
    <lineage>
        <taxon>Eukaryota</taxon>
        <taxon>Fungi</taxon>
        <taxon>Dikarya</taxon>
        <taxon>Ascomycota</taxon>
        <taxon>Pezizomycotina</taxon>
        <taxon>Sordariomycetes</taxon>
        <taxon>Hypocreomycetidae</taxon>
        <taxon>Glomerellales</taxon>
        <taxon>Glomerellaceae</taxon>
        <taxon>Colletotrichum</taxon>
        <taxon>Colletotrichum acutatum species complex</taxon>
    </lineage>
</organism>
<dbReference type="OrthoDB" id="4841480at2759"/>
<comment type="caution">
    <text evidence="1">The sequence shown here is derived from an EMBL/GenBank/DDBJ whole genome shotgun (WGS) entry which is preliminary data.</text>
</comment>
<gene>
    <name evidence="1" type="ORF">CFIO01_09766</name>
</gene>
<dbReference type="AlphaFoldDB" id="A0A010S631"/>
<dbReference type="HOGENOM" id="CLU_1835005_0_0_1"/>
<dbReference type="KEGG" id="cfj:CFIO01_09766"/>
<keyword evidence="2" id="KW-1185">Reference proteome</keyword>
<name>A0A010S631_9PEZI</name>
<evidence type="ECO:0000313" key="2">
    <source>
        <dbReference type="Proteomes" id="UP000020467"/>
    </source>
</evidence>
<accession>A0A010S631</accession>
<dbReference type="EMBL" id="JARH01000487">
    <property type="protein sequence ID" value="EXF80073.1"/>
    <property type="molecule type" value="Genomic_DNA"/>
</dbReference>
<proteinExistence type="predicted"/>
<evidence type="ECO:0000313" key="1">
    <source>
        <dbReference type="EMBL" id="EXF80073.1"/>
    </source>
</evidence>
<sequence length="140" mass="15584">MASRQSKVFGRLVDNQVVYSFIPHHPIKFGPGLHLSIQSYFPFQVDPTMRHVAFFGATGLLSPTLLSCKCSELIVSDVRCEESLLEMFDDADDFKSEYLDRITIVTADLAPESAAEVLFPDELRGEPVHTIVYGIGGFKT</sequence>